<dbReference type="EMBL" id="HACG01044679">
    <property type="protein sequence ID" value="CEK91544.1"/>
    <property type="molecule type" value="Transcribed_RNA"/>
</dbReference>
<sequence>TNRAKLLRYSGYETKGGPCKNWSTEITEAGKDTMYKAYTKACSMNVFFS</sequence>
<proteinExistence type="predicted"/>
<evidence type="ECO:0000313" key="1">
    <source>
        <dbReference type="EMBL" id="CEK91544.1"/>
    </source>
</evidence>
<protein>
    <submittedName>
        <fullName evidence="1">Uncharacterized protein</fullName>
    </submittedName>
</protein>
<name>A0A0B7BE41_9EUPU</name>
<gene>
    <name evidence="1" type="primary">ORF183532</name>
</gene>
<feature type="non-terminal residue" evidence="1">
    <location>
        <position position="1"/>
    </location>
</feature>
<reference evidence="1" key="1">
    <citation type="submission" date="2014-12" db="EMBL/GenBank/DDBJ databases">
        <title>Insight into the proteome of Arion vulgaris.</title>
        <authorList>
            <person name="Aradska J."/>
            <person name="Bulat T."/>
            <person name="Smidak R."/>
            <person name="Sarate P."/>
            <person name="Gangsoo J."/>
            <person name="Sialana F."/>
            <person name="Bilban M."/>
            <person name="Lubec G."/>
        </authorList>
    </citation>
    <scope>NUCLEOTIDE SEQUENCE</scope>
    <source>
        <tissue evidence="1">Skin</tissue>
    </source>
</reference>
<organism evidence="1">
    <name type="scientific">Arion vulgaris</name>
    <dbReference type="NCBI Taxonomy" id="1028688"/>
    <lineage>
        <taxon>Eukaryota</taxon>
        <taxon>Metazoa</taxon>
        <taxon>Spiralia</taxon>
        <taxon>Lophotrochozoa</taxon>
        <taxon>Mollusca</taxon>
        <taxon>Gastropoda</taxon>
        <taxon>Heterobranchia</taxon>
        <taxon>Euthyneura</taxon>
        <taxon>Panpulmonata</taxon>
        <taxon>Eupulmonata</taxon>
        <taxon>Stylommatophora</taxon>
        <taxon>Helicina</taxon>
        <taxon>Arionoidea</taxon>
        <taxon>Arionidae</taxon>
        <taxon>Arion</taxon>
    </lineage>
</organism>
<accession>A0A0B7BE41</accession>
<dbReference type="AlphaFoldDB" id="A0A0B7BE41"/>